<name>A0ACC1ICS7_9FUNG</name>
<dbReference type="EMBL" id="JANBPG010001369">
    <property type="protein sequence ID" value="KAJ1890293.1"/>
    <property type="molecule type" value="Genomic_DNA"/>
</dbReference>
<dbReference type="Proteomes" id="UP001150581">
    <property type="component" value="Unassembled WGS sequence"/>
</dbReference>
<evidence type="ECO:0000313" key="1">
    <source>
        <dbReference type="EMBL" id="KAJ1890293.1"/>
    </source>
</evidence>
<comment type="caution">
    <text evidence="1">The sequence shown here is derived from an EMBL/GenBank/DDBJ whole genome shotgun (WGS) entry which is preliminary data.</text>
</comment>
<keyword evidence="2" id="KW-1185">Reference proteome</keyword>
<protein>
    <submittedName>
        <fullName evidence="1">Methyltransferase-like protein 21B</fullName>
    </submittedName>
</protein>
<accession>A0ACC1ICS7</accession>
<evidence type="ECO:0000313" key="2">
    <source>
        <dbReference type="Proteomes" id="UP001150581"/>
    </source>
</evidence>
<sequence>MELVKWQYRSPYSLKQREHGRLFVFGAHTVVMQQQPHREISLQQNTGFLVWDGAYILAKFLYARLHLRGKRCVELGAGGALVSIVARLAGAARVVATDMPEYLDFIRANVGLNSAGTSTAAGKPEAEAEAEAEAEVEVRELVWGRPVSPDLLPVDVVFGSEILYLSSQHTALLHTLSQLMQTNHTVGYFIYKHRNLQEQNFATLAQEQGFSIKELPQAMIDSEFHSESYTLLKIIKVKM</sequence>
<reference evidence="1" key="1">
    <citation type="submission" date="2022-07" db="EMBL/GenBank/DDBJ databases">
        <title>Phylogenomic reconstructions and comparative analyses of Kickxellomycotina fungi.</title>
        <authorList>
            <person name="Reynolds N.K."/>
            <person name="Stajich J.E."/>
            <person name="Barry K."/>
            <person name="Grigoriev I.V."/>
            <person name="Crous P."/>
            <person name="Smith M.E."/>
        </authorList>
    </citation>
    <scope>NUCLEOTIDE SEQUENCE</scope>
    <source>
        <strain evidence="1">Benny 63K</strain>
    </source>
</reference>
<organism evidence="1 2">
    <name type="scientific">Kickxella alabastrina</name>
    <dbReference type="NCBI Taxonomy" id="61397"/>
    <lineage>
        <taxon>Eukaryota</taxon>
        <taxon>Fungi</taxon>
        <taxon>Fungi incertae sedis</taxon>
        <taxon>Zoopagomycota</taxon>
        <taxon>Kickxellomycotina</taxon>
        <taxon>Kickxellomycetes</taxon>
        <taxon>Kickxellales</taxon>
        <taxon>Kickxellaceae</taxon>
        <taxon>Kickxella</taxon>
    </lineage>
</organism>
<gene>
    <name evidence="1" type="primary">METTL21B_2</name>
    <name evidence="1" type="ORF">LPJ66_007569</name>
</gene>
<proteinExistence type="predicted"/>